<proteinExistence type="inferred from homology"/>
<dbReference type="InterPro" id="IPR023271">
    <property type="entry name" value="Aquaporin-like"/>
</dbReference>
<dbReference type="Pfam" id="PF01226">
    <property type="entry name" value="Form_Nir_trans"/>
    <property type="match status" value="1"/>
</dbReference>
<evidence type="ECO:0000256" key="2">
    <source>
        <dbReference type="ARBA" id="ARBA00022448"/>
    </source>
</evidence>
<comment type="subcellular location">
    <subcellularLocation>
        <location evidence="1">Membrane</location>
        <topology evidence="1">Multi-pass membrane protein</topology>
    </subcellularLocation>
</comment>
<dbReference type="GO" id="GO:0015707">
    <property type="term" value="P:nitrite transport"/>
    <property type="evidence" value="ECO:0007669"/>
    <property type="project" value="TreeGrafter"/>
</dbReference>
<feature type="transmembrane region" description="Helical" evidence="7">
    <location>
        <begin position="232"/>
        <end position="258"/>
    </location>
</feature>
<gene>
    <name evidence="8" type="ORF">BBO_03361</name>
</gene>
<keyword evidence="2" id="KW-0813">Transport</keyword>
<evidence type="ECO:0000256" key="1">
    <source>
        <dbReference type="ARBA" id="ARBA00004141"/>
    </source>
</evidence>
<keyword evidence="3 7" id="KW-0812">Transmembrane</keyword>
<dbReference type="GO" id="GO:0005886">
    <property type="term" value="C:plasma membrane"/>
    <property type="evidence" value="ECO:0007669"/>
    <property type="project" value="TreeGrafter"/>
</dbReference>
<feature type="transmembrane region" description="Helical" evidence="7">
    <location>
        <begin position="110"/>
        <end position="132"/>
    </location>
</feature>
<organism evidence="8 9">
    <name type="scientific">Beauveria brongniartii RCEF 3172</name>
    <dbReference type="NCBI Taxonomy" id="1081107"/>
    <lineage>
        <taxon>Eukaryota</taxon>
        <taxon>Fungi</taxon>
        <taxon>Dikarya</taxon>
        <taxon>Ascomycota</taxon>
        <taxon>Pezizomycotina</taxon>
        <taxon>Sordariomycetes</taxon>
        <taxon>Hypocreomycetidae</taxon>
        <taxon>Hypocreales</taxon>
        <taxon>Cordycipitaceae</taxon>
        <taxon>Beauveria</taxon>
        <taxon>Beauveria brongniartii</taxon>
    </lineage>
</organism>
<dbReference type="AlphaFoldDB" id="A0A167GLS8"/>
<keyword evidence="5 7" id="KW-0472">Membrane</keyword>
<keyword evidence="9" id="KW-1185">Reference proteome</keyword>
<evidence type="ECO:0000256" key="5">
    <source>
        <dbReference type="ARBA" id="ARBA00023136"/>
    </source>
</evidence>
<dbReference type="EMBL" id="AZHA01000007">
    <property type="protein sequence ID" value="OAA46806.1"/>
    <property type="molecule type" value="Genomic_DNA"/>
</dbReference>
<reference evidence="8 9" key="1">
    <citation type="journal article" date="2016" name="Genome Biol. Evol.">
        <title>Divergent and convergent evolution of fungal pathogenicity.</title>
        <authorList>
            <person name="Shang Y."/>
            <person name="Xiao G."/>
            <person name="Zheng P."/>
            <person name="Cen K."/>
            <person name="Zhan S."/>
            <person name="Wang C."/>
        </authorList>
    </citation>
    <scope>NUCLEOTIDE SEQUENCE [LARGE SCALE GENOMIC DNA]</scope>
    <source>
        <strain evidence="8 9">RCEF 3172</strain>
    </source>
</reference>
<evidence type="ECO:0000313" key="8">
    <source>
        <dbReference type="EMBL" id="OAA46806.1"/>
    </source>
</evidence>
<feature type="transmembrane region" description="Helical" evidence="7">
    <location>
        <begin position="63"/>
        <end position="89"/>
    </location>
</feature>
<dbReference type="PANTHER" id="PTHR30520:SF6">
    <property type="entry name" value="FORMATE_NITRATE FAMILY TRANSPORTER (EUROFUNG)"/>
    <property type="match status" value="1"/>
</dbReference>
<dbReference type="GO" id="GO:0015513">
    <property type="term" value="F:high-affinity secondary active nitrite transmembrane transporter activity"/>
    <property type="evidence" value="ECO:0007669"/>
    <property type="project" value="TreeGrafter"/>
</dbReference>
<name>A0A167GLS8_9HYPO</name>
<dbReference type="FunFam" id="1.20.1080.10:FF:000011">
    <property type="entry name" value="Formate family transporter"/>
    <property type="match status" value="1"/>
</dbReference>
<dbReference type="PROSITE" id="PS01006">
    <property type="entry name" value="FORMATE_NITRITE_TP_2"/>
    <property type="match status" value="1"/>
</dbReference>
<dbReference type="InterPro" id="IPR000292">
    <property type="entry name" value="For/NO2_transpt"/>
</dbReference>
<comment type="caution">
    <text evidence="8">The sequence shown here is derived from an EMBL/GenBank/DDBJ whole genome shotgun (WGS) entry which is preliminary data.</text>
</comment>
<evidence type="ECO:0000256" key="6">
    <source>
        <dbReference type="ARBA" id="ARBA00049660"/>
    </source>
</evidence>
<evidence type="ECO:0000313" key="9">
    <source>
        <dbReference type="Proteomes" id="UP000076863"/>
    </source>
</evidence>
<feature type="transmembrane region" description="Helical" evidence="7">
    <location>
        <begin position="30"/>
        <end position="51"/>
    </location>
</feature>
<keyword evidence="4 7" id="KW-1133">Transmembrane helix</keyword>
<dbReference type="Proteomes" id="UP000076863">
    <property type="component" value="Unassembled WGS sequence"/>
</dbReference>
<dbReference type="OrthoDB" id="4829at2759"/>
<dbReference type="InterPro" id="IPR024002">
    <property type="entry name" value="For/NO2_transpt_CS"/>
</dbReference>
<dbReference type="Gene3D" id="1.20.1080.10">
    <property type="entry name" value="Glycerol uptake facilitator protein"/>
    <property type="match status" value="1"/>
</dbReference>
<feature type="transmembrane region" description="Helical" evidence="7">
    <location>
        <begin position="194"/>
        <end position="220"/>
    </location>
</feature>
<evidence type="ECO:0000256" key="4">
    <source>
        <dbReference type="ARBA" id="ARBA00022989"/>
    </source>
</evidence>
<sequence length="276" mass="29842">MAEAMLSAAEGARAMGKIGQIKANMYPHRVFLSGVSAGSLLAFACGTVLVANTAPWMQEHAPGLIRVIAALVFPYGLVMIMLTGVDLCTASFMITTMATLQRRIPWWKMLSHWVLTFLGNLAGSLLVVGILFHCGETFTAEPYRSEAISFATKKQVVPAWHMIFLRAIGCNWLVCLAVYMGIQGQSLTSKTMGIWWPAFAFVSLGFDHVVANMTLVPIGIALGAPRLSVGLYIWKGIIPATLGNIVGGGLFCGCFYWYMYSLEMDGSSPTGSIPSK</sequence>
<comment type="similarity">
    <text evidence="6">Belongs to the FNT transporter (TC 1.A.16) family.</text>
</comment>
<accession>A0A167GLS8</accession>
<evidence type="ECO:0000256" key="7">
    <source>
        <dbReference type="SAM" id="Phobius"/>
    </source>
</evidence>
<evidence type="ECO:0000256" key="3">
    <source>
        <dbReference type="ARBA" id="ARBA00022692"/>
    </source>
</evidence>
<feature type="transmembrane region" description="Helical" evidence="7">
    <location>
        <begin position="163"/>
        <end position="182"/>
    </location>
</feature>
<dbReference type="PANTHER" id="PTHR30520">
    <property type="entry name" value="FORMATE TRANSPORTER-RELATED"/>
    <property type="match status" value="1"/>
</dbReference>
<protein>
    <submittedName>
        <fullName evidence="8">Formate/nitrite transporter</fullName>
    </submittedName>
</protein>